<evidence type="ECO:0000313" key="2">
    <source>
        <dbReference type="Proteomes" id="UP001157006"/>
    </source>
</evidence>
<proteinExistence type="predicted"/>
<organism evidence="1 2">
    <name type="scientific">Vicia faba</name>
    <name type="common">Broad bean</name>
    <name type="synonym">Faba vulgaris</name>
    <dbReference type="NCBI Taxonomy" id="3906"/>
    <lineage>
        <taxon>Eukaryota</taxon>
        <taxon>Viridiplantae</taxon>
        <taxon>Streptophyta</taxon>
        <taxon>Embryophyta</taxon>
        <taxon>Tracheophyta</taxon>
        <taxon>Spermatophyta</taxon>
        <taxon>Magnoliopsida</taxon>
        <taxon>eudicotyledons</taxon>
        <taxon>Gunneridae</taxon>
        <taxon>Pentapetalae</taxon>
        <taxon>rosids</taxon>
        <taxon>fabids</taxon>
        <taxon>Fabales</taxon>
        <taxon>Fabaceae</taxon>
        <taxon>Papilionoideae</taxon>
        <taxon>50 kb inversion clade</taxon>
        <taxon>NPAAA clade</taxon>
        <taxon>Hologalegina</taxon>
        <taxon>IRL clade</taxon>
        <taxon>Fabeae</taxon>
        <taxon>Vicia</taxon>
    </lineage>
</organism>
<dbReference type="Proteomes" id="UP001157006">
    <property type="component" value="Chromosome 3"/>
</dbReference>
<gene>
    <name evidence="1" type="ORF">VFH_III164840</name>
</gene>
<evidence type="ECO:0000313" key="1">
    <source>
        <dbReference type="EMBL" id="CAI8605074.1"/>
    </source>
</evidence>
<protein>
    <submittedName>
        <fullName evidence="1">Uncharacterized protein</fullName>
    </submittedName>
</protein>
<keyword evidence="2" id="KW-1185">Reference proteome</keyword>
<name>A0AAV1A4Z3_VICFA</name>
<dbReference type="AlphaFoldDB" id="A0AAV1A4Z3"/>
<reference evidence="1 2" key="1">
    <citation type="submission" date="2023-01" db="EMBL/GenBank/DDBJ databases">
        <authorList>
            <person name="Kreplak J."/>
        </authorList>
    </citation>
    <scope>NUCLEOTIDE SEQUENCE [LARGE SCALE GENOMIC DNA]</scope>
</reference>
<dbReference type="EMBL" id="OX451738">
    <property type="protein sequence ID" value="CAI8605074.1"/>
    <property type="molecule type" value="Genomic_DNA"/>
</dbReference>
<sequence>MEDYIGDASTAFSVFSWIIASSVEFQLKLNVCLSEVVLVFVTCGSFQALVVDGSSLGVPFADFSGNPVVARPIENGGLGIRNLKKFNTTMLRKWEWKVVNERRGIWFEALANRNNKVFQNEEIQLKNLVEESKILAWRWLRLKANSIADDIVAWCKNPKACLGILEV</sequence>
<accession>A0AAV1A4Z3</accession>